<dbReference type="InterPro" id="IPR032675">
    <property type="entry name" value="LRR_dom_sf"/>
</dbReference>
<keyword evidence="2" id="KW-1185">Reference proteome</keyword>
<protein>
    <recommendedName>
        <fullName evidence="3">F-box domain-containing protein</fullName>
    </recommendedName>
</protein>
<evidence type="ECO:0008006" key="3">
    <source>
        <dbReference type="Google" id="ProtNLM"/>
    </source>
</evidence>
<name>A0A1J8PPD5_9AGAM</name>
<evidence type="ECO:0000313" key="1">
    <source>
        <dbReference type="EMBL" id="OJA09667.1"/>
    </source>
</evidence>
<proteinExistence type="predicted"/>
<dbReference type="EMBL" id="LVVM01005837">
    <property type="protein sequence ID" value="OJA09667.1"/>
    <property type="molecule type" value="Genomic_DNA"/>
</dbReference>
<reference evidence="1 2" key="1">
    <citation type="submission" date="2016-03" db="EMBL/GenBank/DDBJ databases">
        <title>Comparative genomics of the ectomycorrhizal sister species Rhizopogon vinicolor and Rhizopogon vesiculosus (Basidiomycota: Boletales) reveals a divergence of the mating type B locus.</title>
        <authorList>
            <person name="Mujic A.B."/>
            <person name="Kuo A."/>
            <person name="Tritt A."/>
            <person name="Lipzen A."/>
            <person name="Chen C."/>
            <person name="Johnson J."/>
            <person name="Sharma A."/>
            <person name="Barry K."/>
            <person name="Grigoriev I.V."/>
            <person name="Spatafora J.W."/>
        </authorList>
    </citation>
    <scope>NUCLEOTIDE SEQUENCE [LARGE SCALE GENOMIC DNA]</scope>
    <source>
        <strain evidence="1 2">AM-OR11-056</strain>
    </source>
</reference>
<dbReference type="Gene3D" id="3.80.10.10">
    <property type="entry name" value="Ribonuclease Inhibitor"/>
    <property type="match status" value="1"/>
</dbReference>
<accession>A0A1J8PPD5</accession>
<dbReference type="AlphaFoldDB" id="A0A1J8PPD5"/>
<dbReference type="OrthoDB" id="3235026at2759"/>
<evidence type="ECO:0000313" key="2">
    <source>
        <dbReference type="Proteomes" id="UP000183567"/>
    </source>
</evidence>
<sequence length="399" mass="44161">MTLATWNNLPTELHLAIVHFLPQQDTRALSCTSRASYSLYMPQIFAAVTIPTRSALRSFVMHVPPRYGALIRRLTVGTKPDEGAVKTEVSCTEDLASLLATCSSLSSLSLSLAGSLDASVITPVFNSLTTVQQFEIGCWGQEEAAPVSERIAVLLAASLPSLTHLTLSRITRSALHTGTCILPGVPLVLNDYDVPPHPVLGDELCIPSLLKLPNLKSLELKDVWIDCDENMNVQGRRGELEHMAISGSMYRDVELENNACLAWLRACGPSLRSFKTGVPLTESQQYNCLGKDRMAVEDEIITSPLPILTDFRVDAERVTLDDLVPMFSVLVGCEIKQITIVNKTMCAAQDAFTRECASDEFEEWQDSIEYFLRTRSEDWSSLKCVELDFGQGARRVWNF</sequence>
<organism evidence="1 2">
    <name type="scientific">Rhizopogon vesiculosus</name>
    <dbReference type="NCBI Taxonomy" id="180088"/>
    <lineage>
        <taxon>Eukaryota</taxon>
        <taxon>Fungi</taxon>
        <taxon>Dikarya</taxon>
        <taxon>Basidiomycota</taxon>
        <taxon>Agaricomycotina</taxon>
        <taxon>Agaricomycetes</taxon>
        <taxon>Agaricomycetidae</taxon>
        <taxon>Boletales</taxon>
        <taxon>Suillineae</taxon>
        <taxon>Rhizopogonaceae</taxon>
        <taxon>Rhizopogon</taxon>
    </lineage>
</organism>
<dbReference type="SUPFAM" id="SSF52047">
    <property type="entry name" value="RNI-like"/>
    <property type="match status" value="1"/>
</dbReference>
<gene>
    <name evidence="1" type="ORF">AZE42_03664</name>
</gene>
<comment type="caution">
    <text evidence="1">The sequence shown here is derived from an EMBL/GenBank/DDBJ whole genome shotgun (WGS) entry which is preliminary data.</text>
</comment>
<dbReference type="Proteomes" id="UP000183567">
    <property type="component" value="Unassembled WGS sequence"/>
</dbReference>